<evidence type="ECO:0000259" key="8">
    <source>
        <dbReference type="PROSITE" id="PS50132"/>
    </source>
</evidence>
<dbReference type="PROSITE" id="PS50119">
    <property type="entry name" value="ZF_BBOX"/>
    <property type="match status" value="1"/>
</dbReference>
<dbReference type="InterPro" id="IPR011990">
    <property type="entry name" value="TPR-like_helical_dom_sf"/>
</dbReference>
<dbReference type="CDD" id="cd19757">
    <property type="entry name" value="Bbox1"/>
    <property type="match status" value="1"/>
</dbReference>
<evidence type="ECO:0000313" key="10">
    <source>
        <dbReference type="Proteomes" id="UP000284702"/>
    </source>
</evidence>
<dbReference type="GO" id="GO:0008270">
    <property type="term" value="F:zinc ion binding"/>
    <property type="evidence" value="ECO:0007669"/>
    <property type="project" value="UniProtKB-KW"/>
</dbReference>
<evidence type="ECO:0008006" key="11">
    <source>
        <dbReference type="Google" id="ProtNLM"/>
    </source>
</evidence>
<feature type="repeat" description="ANK" evidence="3">
    <location>
        <begin position="295"/>
        <end position="327"/>
    </location>
</feature>
<protein>
    <recommendedName>
        <fullName evidence="11">B box-type domain-containing protein</fullName>
    </recommendedName>
</protein>
<dbReference type="InterPro" id="IPR036305">
    <property type="entry name" value="RGS_sf"/>
</dbReference>
<dbReference type="Gene3D" id="1.25.40.20">
    <property type="entry name" value="Ankyrin repeat-containing domain"/>
    <property type="match status" value="2"/>
</dbReference>
<feature type="region of interest" description="Disordered" evidence="6">
    <location>
        <begin position="520"/>
        <end position="549"/>
    </location>
</feature>
<dbReference type="InterPro" id="IPR000315">
    <property type="entry name" value="Znf_B-box"/>
</dbReference>
<dbReference type="Gene3D" id="1.25.40.10">
    <property type="entry name" value="Tetratricopeptide repeat domain"/>
    <property type="match status" value="1"/>
</dbReference>
<dbReference type="PANTHER" id="PTHR24198:SF165">
    <property type="entry name" value="ANKYRIN REPEAT-CONTAINING PROTEIN-RELATED"/>
    <property type="match status" value="1"/>
</dbReference>
<proteinExistence type="predicted"/>
<feature type="compositionally biased region" description="Pro residues" evidence="6">
    <location>
        <begin position="528"/>
        <end position="537"/>
    </location>
</feature>
<organism evidence="9 10">
    <name type="scientific">Aphanomyces astaci</name>
    <name type="common">Crayfish plague agent</name>
    <dbReference type="NCBI Taxonomy" id="112090"/>
    <lineage>
        <taxon>Eukaryota</taxon>
        <taxon>Sar</taxon>
        <taxon>Stramenopiles</taxon>
        <taxon>Oomycota</taxon>
        <taxon>Saprolegniomycetes</taxon>
        <taxon>Saprolegniales</taxon>
        <taxon>Verrucalvaceae</taxon>
        <taxon>Aphanomyces</taxon>
    </lineage>
</organism>
<evidence type="ECO:0000256" key="3">
    <source>
        <dbReference type="PROSITE-ProRule" id="PRU00023"/>
    </source>
</evidence>
<feature type="region of interest" description="Disordered" evidence="6">
    <location>
        <begin position="696"/>
        <end position="733"/>
    </location>
</feature>
<dbReference type="InterPro" id="IPR016137">
    <property type="entry name" value="RGS"/>
</dbReference>
<dbReference type="SMART" id="SM00315">
    <property type="entry name" value="RGS"/>
    <property type="match status" value="1"/>
</dbReference>
<dbReference type="Gene3D" id="1.10.167.10">
    <property type="entry name" value="Regulator of G-protein Signalling 4, domain 2"/>
    <property type="match status" value="1"/>
</dbReference>
<feature type="repeat" description="ANK" evidence="3">
    <location>
        <begin position="429"/>
        <end position="461"/>
    </location>
</feature>
<gene>
    <name evidence="9" type="ORF">B5M09_010750</name>
</gene>
<dbReference type="SUPFAM" id="SSF48097">
    <property type="entry name" value="Regulator of G-protein signaling, RGS"/>
    <property type="match status" value="1"/>
</dbReference>
<feature type="domain" description="RGS" evidence="8">
    <location>
        <begin position="961"/>
        <end position="1076"/>
    </location>
</feature>
<dbReference type="PROSITE" id="PS50132">
    <property type="entry name" value="RGS"/>
    <property type="match status" value="1"/>
</dbReference>
<dbReference type="SMART" id="SM00248">
    <property type="entry name" value="ANK"/>
    <property type="match status" value="6"/>
</dbReference>
<dbReference type="InterPro" id="IPR044926">
    <property type="entry name" value="RGS_subdomain_2"/>
</dbReference>
<evidence type="ECO:0000256" key="5">
    <source>
        <dbReference type="SAM" id="Coils"/>
    </source>
</evidence>
<dbReference type="SUPFAM" id="SSF48403">
    <property type="entry name" value="Ankyrin repeat"/>
    <property type="match status" value="1"/>
</dbReference>
<reference evidence="9" key="1">
    <citation type="submission" date="2018-07" db="EMBL/GenBank/DDBJ databases">
        <title>Annotation of Aphanomyces astaci genome assembly.</title>
        <authorList>
            <person name="Studholme D.J."/>
        </authorList>
    </citation>
    <scope>NUCLEOTIDE SEQUENCE [LARGE SCALE GENOMIC DNA]</scope>
    <source>
        <strain evidence="9">Pc</strain>
    </source>
</reference>
<accession>A0A3R8D8W2</accession>
<dbReference type="InterPro" id="IPR036770">
    <property type="entry name" value="Ankyrin_rpt-contain_sf"/>
</dbReference>
<dbReference type="PROSITE" id="PS50088">
    <property type="entry name" value="ANK_REPEAT"/>
    <property type="match status" value="4"/>
</dbReference>
<feature type="compositionally biased region" description="Basic and acidic residues" evidence="6">
    <location>
        <begin position="719"/>
        <end position="733"/>
    </location>
</feature>
<dbReference type="PANTHER" id="PTHR24198">
    <property type="entry name" value="ANKYRIN REPEAT AND PROTEIN KINASE DOMAIN-CONTAINING PROTEIN"/>
    <property type="match status" value="1"/>
</dbReference>
<name>A0A3R8D8W2_APHAT</name>
<dbReference type="Proteomes" id="UP000284702">
    <property type="component" value="Unassembled WGS sequence"/>
</dbReference>
<keyword evidence="10" id="KW-1185">Reference proteome</keyword>
<feature type="domain" description="B box-type" evidence="7">
    <location>
        <begin position="613"/>
        <end position="659"/>
    </location>
</feature>
<evidence type="ECO:0000256" key="2">
    <source>
        <dbReference type="ARBA" id="ARBA00023043"/>
    </source>
</evidence>
<evidence type="ECO:0000256" key="1">
    <source>
        <dbReference type="ARBA" id="ARBA00022737"/>
    </source>
</evidence>
<comment type="caution">
    <text evidence="9">The sequence shown here is derived from an EMBL/GenBank/DDBJ whole genome shotgun (WGS) entry which is preliminary data.</text>
</comment>
<dbReference type="AlphaFoldDB" id="A0A3R8D8W2"/>
<dbReference type="EMBL" id="MZMZ02003108">
    <property type="protein sequence ID" value="RQM22685.1"/>
    <property type="molecule type" value="Genomic_DNA"/>
</dbReference>
<feature type="compositionally biased region" description="Polar residues" evidence="6">
    <location>
        <begin position="698"/>
        <end position="711"/>
    </location>
</feature>
<dbReference type="Pfam" id="PF00615">
    <property type="entry name" value="RGS"/>
    <property type="match status" value="1"/>
</dbReference>
<keyword evidence="4" id="KW-0862">Zinc</keyword>
<evidence type="ECO:0000256" key="6">
    <source>
        <dbReference type="SAM" id="MobiDB-lite"/>
    </source>
</evidence>
<keyword evidence="4" id="KW-0863">Zinc-finger</keyword>
<keyword evidence="5" id="KW-0175">Coiled coil</keyword>
<evidence type="ECO:0000313" key="9">
    <source>
        <dbReference type="EMBL" id="RQM22685.1"/>
    </source>
</evidence>
<evidence type="ECO:0000256" key="4">
    <source>
        <dbReference type="PROSITE-ProRule" id="PRU00024"/>
    </source>
</evidence>
<feature type="repeat" description="ANK" evidence="3">
    <location>
        <begin position="195"/>
        <end position="227"/>
    </location>
</feature>
<dbReference type="PROSITE" id="PS50297">
    <property type="entry name" value="ANK_REP_REGION"/>
    <property type="match status" value="2"/>
</dbReference>
<keyword evidence="1" id="KW-0677">Repeat</keyword>
<keyword evidence="4" id="KW-0479">Metal-binding</keyword>
<dbReference type="InterPro" id="IPR002110">
    <property type="entry name" value="Ankyrin_rpt"/>
</dbReference>
<feature type="coiled-coil region" evidence="5">
    <location>
        <begin position="7"/>
        <end position="34"/>
    </location>
</feature>
<sequence>MLDDDVRENVEHTLRRIERQHARAEKNEQDARKAYLLREAARRSLELRRCSEMAVEDKWSQLAAVQRQIEEKREMELRRKAEGDKLLVLLATARKTAKSAGAALSTPGLRGLERLAELTARVVAVEEDKVVKQAEITAKLRLRYNVKRAQRMIGNYAEHHAVDLMNAAILGRKWDAMLHLVAVGGLSPDFETVEGGFTPVIMALSWRKPSVARRLLDAGASIDVESAHGKTGLLAAILADDVDGVRLCIARGADLARESPKTGVTPLLLAVDKGRTKLVRVLLEAHVDPNAFNSHGISPLIQATLSQQTDVTKLLFHHGATLSARGKDDRTCVEWARRCIFHGFADALETLNFEVGGARDEEDDHRDVLESSVEDIGLVIRQVERGEISPNAETAAGWTPLLVACARGALSHVQTLLALGSIAWHQNRRGRTPLMAACERGAADMMTCLVNAGASFAVVDDSGADAFHALVEFPELVQQWTAVRSQFRPTVPLGVPTRASGIGRPAVAHAVPMLQTTIPDTSGIAEWPPRPSPPPSSPSSCLENHDDSLNDIMEDDTNRRTKWQLQRTHLRHDRIAKLVPFYEEREKICQAQQKGRRSAVSVPLRDANAAPPPPAQLCDNCLHVRATAVCVECIMAFCDRCLMERHYGPTYHHHVTAPLDKAAAVGVHLRRPDGPEMHLRANVQRCKVALRGIAHTMKPTNTHQSNQNPTSDGEEEDGDIRARKQAEKRQVDAKRRDNIMDENMRQCAGDRLFATPSELFLARNMMQREKYDKALALYAAAHAVQVNAFGALHPRVGHTLVEMAAAAQANGDKEAWTDGLLGALECFEVNYACDNVDVVATVRKVCDSWVLSIPIILMGKQEDTLTHGVVRFSMQDARKKYREAMAFCRVTELVRRKALGGDHPLTTDAQDAAARFACKWETLQMFLEDPVGQQLEDRHTNAAYYADAALGRLPSQFHALLLSDPGGLALFTPFCNQRMHGANLAFWLAVNAFKAKCLQKHPTFHPRVAAKAIFKDFLKSQQVKCTTVAMRNRIRASLRSDASDPVDVFESAETLVFNSLYSSVFLAFLDTPEGTR</sequence>
<dbReference type="Pfam" id="PF12796">
    <property type="entry name" value="Ank_2"/>
    <property type="match status" value="2"/>
</dbReference>
<evidence type="ECO:0000259" key="7">
    <source>
        <dbReference type="PROSITE" id="PS50119"/>
    </source>
</evidence>
<feature type="repeat" description="ANK" evidence="3">
    <location>
        <begin position="262"/>
        <end position="294"/>
    </location>
</feature>
<dbReference type="VEuPathDB" id="FungiDB:H257_15004"/>
<keyword evidence="2 3" id="KW-0040">ANK repeat</keyword>